<comment type="subcellular location">
    <subcellularLocation>
        <location evidence="1">Cytoplasm</location>
    </subcellularLocation>
</comment>
<accession>A0ABM7QQD6</accession>
<organism evidence="6 7">
    <name type="scientific">Allochromatium tepidum</name>
    <dbReference type="NCBI Taxonomy" id="553982"/>
    <lineage>
        <taxon>Bacteria</taxon>
        <taxon>Pseudomonadati</taxon>
        <taxon>Pseudomonadota</taxon>
        <taxon>Gammaproteobacteria</taxon>
        <taxon>Chromatiales</taxon>
        <taxon>Chromatiaceae</taxon>
        <taxon>Allochromatium</taxon>
    </lineage>
</organism>
<protein>
    <recommendedName>
        <fullName evidence="5">CRISPR type III-B/RAMP module-associated protein Cmr5</fullName>
    </recommendedName>
</protein>
<dbReference type="RefSeq" id="WP_213382294.1">
    <property type="nucleotide sequence ID" value="NZ_AP024564.1"/>
</dbReference>
<evidence type="ECO:0000313" key="7">
    <source>
        <dbReference type="Proteomes" id="UP000680679"/>
    </source>
</evidence>
<dbReference type="Pfam" id="PF09701">
    <property type="entry name" value="Cas_Cmr5"/>
    <property type="match status" value="1"/>
</dbReference>
<gene>
    <name evidence="6" type="ORF">Atep_30550</name>
</gene>
<comment type="similarity">
    <text evidence="2">Belongs to the CRISPR system Cmr5 family.</text>
</comment>
<reference evidence="6 7" key="1">
    <citation type="submission" date="2021-04" db="EMBL/GenBank/DDBJ databases">
        <title>Complete genome sequencing of Allochromatium tepidum strain NZ.</title>
        <authorList>
            <person name="Tsukatani Y."/>
            <person name="Mori H."/>
        </authorList>
    </citation>
    <scope>NUCLEOTIDE SEQUENCE [LARGE SCALE GENOMIC DNA]</scope>
    <source>
        <strain evidence="6 7">NZ</strain>
        <plasmid evidence="6 7">pAt1</plasmid>
    </source>
</reference>
<evidence type="ECO:0000313" key="6">
    <source>
        <dbReference type="EMBL" id="BCU08378.1"/>
    </source>
</evidence>
<dbReference type="InterPro" id="IPR023101">
    <property type="entry name" value="AF1862-like_dom_sf"/>
</dbReference>
<name>A0ABM7QQD6_9GAMM</name>
<evidence type="ECO:0000256" key="1">
    <source>
        <dbReference type="ARBA" id="ARBA00004496"/>
    </source>
</evidence>
<keyword evidence="6" id="KW-0614">Plasmid</keyword>
<sequence>MKMRAHHVAKAAYACVEARQNEPNKKKYGAIAHKLPGMILQNGLAQATGFLLAKGAGASEHLMLLDDLKEVLRAGGTVTVTSGEALHREIIAADLAKTLKYTRAALEASGWIKRYVQGVLRVTATGDDSGEQEG</sequence>
<dbReference type="Proteomes" id="UP000680679">
    <property type="component" value="Plasmid pAt1"/>
</dbReference>
<dbReference type="EMBL" id="AP024564">
    <property type="protein sequence ID" value="BCU08378.1"/>
    <property type="molecule type" value="Genomic_DNA"/>
</dbReference>
<evidence type="ECO:0000256" key="3">
    <source>
        <dbReference type="ARBA" id="ARBA00022490"/>
    </source>
</evidence>
<dbReference type="NCBIfam" id="TIGR01881">
    <property type="entry name" value="cas_Cmr5"/>
    <property type="match status" value="1"/>
</dbReference>
<dbReference type="CDD" id="cd09749">
    <property type="entry name" value="Cmr5_III-B"/>
    <property type="match status" value="1"/>
</dbReference>
<keyword evidence="7" id="KW-1185">Reference proteome</keyword>
<keyword evidence="3" id="KW-0963">Cytoplasm</keyword>
<dbReference type="SUPFAM" id="SSF158568">
    <property type="entry name" value="AF1862-like"/>
    <property type="match status" value="1"/>
</dbReference>
<evidence type="ECO:0000256" key="5">
    <source>
        <dbReference type="ARBA" id="ARBA00030001"/>
    </source>
</evidence>
<dbReference type="InterPro" id="IPR010160">
    <property type="entry name" value="CRISPR-assoc_prot_Cmr5"/>
</dbReference>
<proteinExistence type="inferred from homology"/>
<keyword evidence="4" id="KW-0051">Antiviral defense</keyword>
<evidence type="ECO:0000256" key="4">
    <source>
        <dbReference type="ARBA" id="ARBA00023118"/>
    </source>
</evidence>
<geneLocation type="plasmid" evidence="6 7">
    <name>pAt1</name>
</geneLocation>
<dbReference type="Gene3D" id="1.10.520.30">
    <property type="entry name" value="AF1862-like domain"/>
    <property type="match status" value="1"/>
</dbReference>
<evidence type="ECO:0000256" key="2">
    <source>
        <dbReference type="ARBA" id="ARBA00006161"/>
    </source>
</evidence>